<name>A0A0A9HRJ9_ARUDO</name>
<dbReference type="AlphaFoldDB" id="A0A0A9HRJ9"/>
<feature type="transmembrane region" description="Helical" evidence="1">
    <location>
        <begin position="34"/>
        <end position="53"/>
    </location>
</feature>
<accession>A0A0A9HRJ9</accession>
<dbReference type="EMBL" id="GBRH01162368">
    <property type="protein sequence ID" value="JAE35528.1"/>
    <property type="molecule type" value="Transcribed_RNA"/>
</dbReference>
<evidence type="ECO:0000313" key="2">
    <source>
        <dbReference type="EMBL" id="JAE35528.1"/>
    </source>
</evidence>
<keyword evidence="1" id="KW-0472">Membrane</keyword>
<proteinExistence type="predicted"/>
<reference evidence="2" key="2">
    <citation type="journal article" date="2015" name="Data Brief">
        <title>Shoot transcriptome of the giant reed, Arundo donax.</title>
        <authorList>
            <person name="Barrero R.A."/>
            <person name="Guerrero F.D."/>
            <person name="Moolhuijzen P."/>
            <person name="Goolsby J.A."/>
            <person name="Tidwell J."/>
            <person name="Bellgard S.E."/>
            <person name="Bellgard M.I."/>
        </authorList>
    </citation>
    <scope>NUCLEOTIDE SEQUENCE</scope>
    <source>
        <tissue evidence="2">Shoot tissue taken approximately 20 cm above the soil surface</tissue>
    </source>
</reference>
<keyword evidence="1" id="KW-1133">Transmembrane helix</keyword>
<keyword evidence="1" id="KW-0812">Transmembrane</keyword>
<organism evidence="2">
    <name type="scientific">Arundo donax</name>
    <name type="common">Giant reed</name>
    <name type="synonym">Donax arundinaceus</name>
    <dbReference type="NCBI Taxonomy" id="35708"/>
    <lineage>
        <taxon>Eukaryota</taxon>
        <taxon>Viridiplantae</taxon>
        <taxon>Streptophyta</taxon>
        <taxon>Embryophyta</taxon>
        <taxon>Tracheophyta</taxon>
        <taxon>Spermatophyta</taxon>
        <taxon>Magnoliopsida</taxon>
        <taxon>Liliopsida</taxon>
        <taxon>Poales</taxon>
        <taxon>Poaceae</taxon>
        <taxon>PACMAD clade</taxon>
        <taxon>Arundinoideae</taxon>
        <taxon>Arundineae</taxon>
        <taxon>Arundo</taxon>
    </lineage>
</organism>
<sequence>MQQTQDLVWEERFLANMLVIFCGRQMIHHPVHRLLVISVHVFLTLFIWKFFWWHSI</sequence>
<dbReference type="GO" id="GO:0016874">
    <property type="term" value="F:ligase activity"/>
    <property type="evidence" value="ECO:0007669"/>
    <property type="project" value="UniProtKB-KW"/>
</dbReference>
<reference evidence="2" key="1">
    <citation type="submission" date="2014-09" db="EMBL/GenBank/DDBJ databases">
        <authorList>
            <person name="Magalhaes I.L.F."/>
            <person name="Oliveira U."/>
            <person name="Santos F.R."/>
            <person name="Vidigal T.H.D.A."/>
            <person name="Brescovit A.D."/>
            <person name="Santos A.J."/>
        </authorList>
    </citation>
    <scope>NUCLEOTIDE SEQUENCE</scope>
    <source>
        <tissue evidence="2">Shoot tissue taken approximately 20 cm above the soil surface</tissue>
    </source>
</reference>
<protein>
    <submittedName>
        <fullName evidence="2">Ubiquitin-protein ligase, putative</fullName>
    </submittedName>
</protein>
<evidence type="ECO:0000256" key="1">
    <source>
        <dbReference type="SAM" id="Phobius"/>
    </source>
</evidence>
<keyword evidence="2" id="KW-0436">Ligase</keyword>